<reference evidence="2" key="1">
    <citation type="submission" date="2020-05" db="EMBL/GenBank/DDBJ databases">
        <title>Mycena genomes resolve the evolution of fungal bioluminescence.</title>
        <authorList>
            <person name="Tsai I.J."/>
        </authorList>
    </citation>
    <scope>NUCLEOTIDE SEQUENCE</scope>
    <source>
        <strain evidence="2">CCC161011</strain>
    </source>
</reference>
<evidence type="ECO:0000256" key="1">
    <source>
        <dbReference type="SAM" id="MobiDB-lite"/>
    </source>
</evidence>
<sequence length="91" mass="9299">MGKSAKLHKRTPKNLKKPSTGASSSAAATVVGAGAQAQVQNAKKKAGLKQKAASKSTGEGGHVLAGADYVTLMMGGRKKAREEAAKLPRNQ</sequence>
<dbReference type="OrthoDB" id="3238347at2759"/>
<feature type="region of interest" description="Disordered" evidence="1">
    <location>
        <begin position="1"/>
        <end position="27"/>
    </location>
</feature>
<evidence type="ECO:0000313" key="2">
    <source>
        <dbReference type="EMBL" id="KAF7364998.1"/>
    </source>
</evidence>
<proteinExistence type="predicted"/>
<keyword evidence="3" id="KW-1185">Reference proteome</keyword>
<evidence type="ECO:0000313" key="3">
    <source>
        <dbReference type="Proteomes" id="UP000620124"/>
    </source>
</evidence>
<gene>
    <name evidence="2" type="ORF">MVEN_00370800</name>
</gene>
<accession>A0A8H6YPQ8</accession>
<organism evidence="2 3">
    <name type="scientific">Mycena venus</name>
    <dbReference type="NCBI Taxonomy" id="2733690"/>
    <lineage>
        <taxon>Eukaryota</taxon>
        <taxon>Fungi</taxon>
        <taxon>Dikarya</taxon>
        <taxon>Basidiomycota</taxon>
        <taxon>Agaricomycotina</taxon>
        <taxon>Agaricomycetes</taxon>
        <taxon>Agaricomycetidae</taxon>
        <taxon>Agaricales</taxon>
        <taxon>Marasmiineae</taxon>
        <taxon>Mycenaceae</taxon>
        <taxon>Mycena</taxon>
    </lineage>
</organism>
<comment type="caution">
    <text evidence="2">The sequence shown here is derived from an EMBL/GenBank/DDBJ whole genome shotgun (WGS) entry which is preliminary data.</text>
</comment>
<dbReference type="EMBL" id="JACAZI010000003">
    <property type="protein sequence ID" value="KAF7364998.1"/>
    <property type="molecule type" value="Genomic_DNA"/>
</dbReference>
<feature type="compositionally biased region" description="Basic residues" evidence="1">
    <location>
        <begin position="1"/>
        <end position="16"/>
    </location>
</feature>
<dbReference type="Proteomes" id="UP000620124">
    <property type="component" value="Unassembled WGS sequence"/>
</dbReference>
<name>A0A8H6YPQ8_9AGAR</name>
<protein>
    <submittedName>
        <fullName evidence="2">Uncharacterized protein</fullName>
    </submittedName>
</protein>
<dbReference type="AlphaFoldDB" id="A0A8H6YPQ8"/>